<gene>
    <name evidence="4" type="ORF">B0T10DRAFT_418519</name>
</gene>
<comment type="caution">
    <text evidence="4">The sequence shown here is derived from an EMBL/GenBank/DDBJ whole genome shotgun (WGS) entry which is preliminary data.</text>
</comment>
<evidence type="ECO:0000313" key="5">
    <source>
        <dbReference type="Proteomes" id="UP000777438"/>
    </source>
</evidence>
<protein>
    <recommendedName>
        <fullName evidence="3">Zn(2)-C6 fungal-type domain-containing protein</fullName>
    </recommendedName>
</protein>
<evidence type="ECO:0000259" key="3">
    <source>
        <dbReference type="PROSITE" id="PS50048"/>
    </source>
</evidence>
<dbReference type="CDD" id="cd00067">
    <property type="entry name" value="GAL4"/>
    <property type="match status" value="1"/>
</dbReference>
<feature type="region of interest" description="Disordered" evidence="2">
    <location>
        <begin position="321"/>
        <end position="353"/>
    </location>
</feature>
<accession>A0A9P9AGZ6</accession>
<feature type="domain" description="Zn(2)-C6 fungal-type" evidence="3">
    <location>
        <begin position="30"/>
        <end position="63"/>
    </location>
</feature>
<feature type="compositionally biased region" description="Basic and acidic residues" evidence="2">
    <location>
        <begin position="330"/>
        <end position="348"/>
    </location>
</feature>
<evidence type="ECO:0000256" key="2">
    <source>
        <dbReference type="SAM" id="MobiDB-lite"/>
    </source>
</evidence>
<sequence>MTRPDSSGRLPSFKPTSGIAKTQQRHQQFACDRCRGQKLRCTRTPNPNNACERCQKAGATCVVDLSVRMGRPQRTDKERRGTASSRKSQPIPSPESPTGRRMSSQAASQNPTTDGSMWLDHGSEDAGDLNLAGAQYLESLDFGLHSGALDNDQMRIAPPEDLFEANFDFVSPQVTRAQSDFGICDNTAVEKPNADAILPASPWPQEAVEKLSGLNMEIHRQLSIVSQLAKEYATTEPSLMDSPDQRTPLSCAVVSMIQGLQTFHELLLEILGAASQNSCKETARRGSQHSSQKNGASVQNTVTWQKTKHCPSSILSLADSDMETVSEFENGERPRSRSDTNSEIRHGQDSPPQIAWLDMPTSLLVMSCYINLIQLCQEVFAAIRGALPVPGHQATLLELSGFQINGVSVHEDSDLQIIILTQVVVRLIDRIGLYLGHPYSSTAQARKRDVNGPCGKAMSPQLLDFVLGQEGMQGQPSCKERIEALREEIRKLSEMVYKPI</sequence>
<feature type="region of interest" description="Disordered" evidence="2">
    <location>
        <begin position="1"/>
        <end position="28"/>
    </location>
</feature>
<dbReference type="InterPro" id="IPR001138">
    <property type="entry name" value="Zn2Cys6_DnaBD"/>
</dbReference>
<dbReference type="OrthoDB" id="4940079at2759"/>
<keyword evidence="1" id="KW-0539">Nucleus</keyword>
<dbReference type="GO" id="GO:0008270">
    <property type="term" value="F:zinc ion binding"/>
    <property type="evidence" value="ECO:0007669"/>
    <property type="project" value="InterPro"/>
</dbReference>
<organism evidence="4 5">
    <name type="scientific">Thelonectria olida</name>
    <dbReference type="NCBI Taxonomy" id="1576542"/>
    <lineage>
        <taxon>Eukaryota</taxon>
        <taxon>Fungi</taxon>
        <taxon>Dikarya</taxon>
        <taxon>Ascomycota</taxon>
        <taxon>Pezizomycotina</taxon>
        <taxon>Sordariomycetes</taxon>
        <taxon>Hypocreomycetidae</taxon>
        <taxon>Hypocreales</taxon>
        <taxon>Nectriaceae</taxon>
        <taxon>Thelonectria</taxon>
    </lineage>
</organism>
<feature type="compositionally biased region" description="Polar residues" evidence="2">
    <location>
        <begin position="101"/>
        <end position="115"/>
    </location>
</feature>
<dbReference type="AlphaFoldDB" id="A0A9P9AGZ6"/>
<keyword evidence="5" id="KW-1185">Reference proteome</keyword>
<name>A0A9P9AGZ6_9HYPO</name>
<dbReference type="InterPro" id="IPR036864">
    <property type="entry name" value="Zn2-C6_fun-type_DNA-bd_sf"/>
</dbReference>
<evidence type="ECO:0000313" key="4">
    <source>
        <dbReference type="EMBL" id="KAH6869503.1"/>
    </source>
</evidence>
<feature type="region of interest" description="Disordered" evidence="2">
    <location>
        <begin position="281"/>
        <end position="300"/>
    </location>
</feature>
<feature type="region of interest" description="Disordered" evidence="2">
    <location>
        <begin position="70"/>
        <end position="122"/>
    </location>
</feature>
<dbReference type="PROSITE" id="PS00463">
    <property type="entry name" value="ZN2_CY6_FUNGAL_1"/>
    <property type="match status" value="1"/>
</dbReference>
<dbReference type="PROSITE" id="PS50048">
    <property type="entry name" value="ZN2_CY6_FUNGAL_2"/>
    <property type="match status" value="1"/>
</dbReference>
<evidence type="ECO:0000256" key="1">
    <source>
        <dbReference type="ARBA" id="ARBA00023242"/>
    </source>
</evidence>
<dbReference type="Gene3D" id="4.10.240.10">
    <property type="entry name" value="Zn(2)-C6 fungal-type DNA-binding domain"/>
    <property type="match status" value="1"/>
</dbReference>
<dbReference type="SUPFAM" id="SSF57701">
    <property type="entry name" value="Zn2/Cys6 DNA-binding domain"/>
    <property type="match status" value="1"/>
</dbReference>
<reference evidence="4 5" key="1">
    <citation type="journal article" date="2021" name="Nat. Commun.">
        <title>Genetic determinants of endophytism in the Arabidopsis root mycobiome.</title>
        <authorList>
            <person name="Mesny F."/>
            <person name="Miyauchi S."/>
            <person name="Thiergart T."/>
            <person name="Pickel B."/>
            <person name="Atanasova L."/>
            <person name="Karlsson M."/>
            <person name="Huettel B."/>
            <person name="Barry K.W."/>
            <person name="Haridas S."/>
            <person name="Chen C."/>
            <person name="Bauer D."/>
            <person name="Andreopoulos W."/>
            <person name="Pangilinan J."/>
            <person name="LaButti K."/>
            <person name="Riley R."/>
            <person name="Lipzen A."/>
            <person name="Clum A."/>
            <person name="Drula E."/>
            <person name="Henrissat B."/>
            <person name="Kohler A."/>
            <person name="Grigoriev I.V."/>
            <person name="Martin F.M."/>
            <person name="Hacquard S."/>
        </authorList>
    </citation>
    <scope>NUCLEOTIDE SEQUENCE [LARGE SCALE GENOMIC DNA]</scope>
    <source>
        <strain evidence="4 5">MPI-CAGE-CH-0241</strain>
    </source>
</reference>
<dbReference type="EMBL" id="JAGPYM010000071">
    <property type="protein sequence ID" value="KAH6869503.1"/>
    <property type="molecule type" value="Genomic_DNA"/>
</dbReference>
<dbReference type="Proteomes" id="UP000777438">
    <property type="component" value="Unassembled WGS sequence"/>
</dbReference>
<dbReference type="GO" id="GO:0000981">
    <property type="term" value="F:DNA-binding transcription factor activity, RNA polymerase II-specific"/>
    <property type="evidence" value="ECO:0007669"/>
    <property type="project" value="InterPro"/>
</dbReference>
<dbReference type="Pfam" id="PF00172">
    <property type="entry name" value="Zn_clus"/>
    <property type="match status" value="1"/>
</dbReference>
<dbReference type="SMART" id="SM00066">
    <property type="entry name" value="GAL4"/>
    <property type="match status" value="1"/>
</dbReference>
<proteinExistence type="predicted"/>
<feature type="compositionally biased region" description="Polar residues" evidence="2">
    <location>
        <begin position="288"/>
        <end position="300"/>
    </location>
</feature>